<dbReference type="PROSITE" id="PS00765">
    <property type="entry name" value="P_GLUCOSE_ISOMERASE_1"/>
    <property type="match status" value="1"/>
</dbReference>
<name>A0A4R9JX95_9LEPT</name>
<dbReference type="HAMAP" id="MF_00473">
    <property type="entry name" value="G6P_isomerase"/>
    <property type="match status" value="1"/>
</dbReference>
<keyword evidence="11" id="KW-1185">Reference proteome</keyword>
<evidence type="ECO:0000256" key="9">
    <source>
        <dbReference type="RuleBase" id="RU000612"/>
    </source>
</evidence>
<evidence type="ECO:0000256" key="7">
    <source>
        <dbReference type="ARBA" id="ARBA00029321"/>
    </source>
</evidence>
<comment type="pathway">
    <text evidence="8">Carbohydrate biosynthesis; gluconeogenesis.</text>
</comment>
<dbReference type="UniPathway" id="UPA00138"/>
<evidence type="ECO:0000256" key="8">
    <source>
        <dbReference type="HAMAP-Rule" id="MF_00473"/>
    </source>
</evidence>
<dbReference type="GO" id="GO:0051156">
    <property type="term" value="P:glucose 6-phosphate metabolic process"/>
    <property type="evidence" value="ECO:0007669"/>
    <property type="project" value="TreeGrafter"/>
</dbReference>
<sequence>MTNLTFNDRFAKRFVPENLLQEKLSESAKAMQTLLTKSGAGNEFLGWVDLPSQITSEELQRVREAAESIQKHSEYLVVIGIGGSYLGARAIIEALSSPFQHLEPSKKGVTILYAGHHLDSDYHAKLLAFLENKNFSINVISKSGTTTEPAIAFRLLLSLLERKYGKQGLKNRVFSTTDRAKGALKKLSDEYGFETFTIPDDVGGRYSFLTPVGLLPIAAAGFSINQLVDGAKTMEKNLKANVKPEDNLACRYASYRNALYFLGKKTEVMVSYQPNLSFVMEWWKQLFGESEGKGGKGIFPASVQFTTDLHSMGQYLQDGERTIFETVIQVDSAKADVYLTEKPDDSDGLNYLAGKKLLDVTKQAILGTLVAHSDGNVPCLELNVSGLNEEILGQLLYFFEFTCGISGYMLGVNPFDQPGVEDYKNNMFALLGKNGFEERKKQILAHLK</sequence>
<protein>
    <recommendedName>
        <fullName evidence="8">Glucose-6-phosphate isomerase</fullName>
        <shortName evidence="8">GPI</shortName>
        <ecNumber evidence="8">5.3.1.9</ecNumber>
    </recommendedName>
    <alternativeName>
        <fullName evidence="8">Phosphoglucose isomerase</fullName>
        <shortName evidence="8">PGI</shortName>
    </alternativeName>
    <alternativeName>
        <fullName evidence="8">Phosphohexose isomerase</fullName>
        <shortName evidence="8">PHI</shortName>
    </alternativeName>
</protein>
<dbReference type="PROSITE" id="PS00174">
    <property type="entry name" value="P_GLUCOSE_ISOMERASE_2"/>
    <property type="match status" value="1"/>
</dbReference>
<dbReference type="Pfam" id="PF00342">
    <property type="entry name" value="PGI"/>
    <property type="match status" value="1"/>
</dbReference>
<dbReference type="GO" id="GO:0048029">
    <property type="term" value="F:monosaccharide binding"/>
    <property type="evidence" value="ECO:0007669"/>
    <property type="project" value="TreeGrafter"/>
</dbReference>
<dbReference type="EC" id="5.3.1.9" evidence="8"/>
<dbReference type="GO" id="GO:0005829">
    <property type="term" value="C:cytosol"/>
    <property type="evidence" value="ECO:0007669"/>
    <property type="project" value="TreeGrafter"/>
</dbReference>
<evidence type="ECO:0000313" key="11">
    <source>
        <dbReference type="Proteomes" id="UP000297693"/>
    </source>
</evidence>
<dbReference type="FunFam" id="3.40.50.10490:FF:000016">
    <property type="entry name" value="Glucose-6-phosphate isomerase"/>
    <property type="match status" value="1"/>
</dbReference>
<proteinExistence type="inferred from homology"/>
<comment type="pathway">
    <text evidence="1 8 9">Carbohydrate degradation; glycolysis; D-glyceraldehyde 3-phosphate and glycerone phosphate from D-glucose: step 2/4.</text>
</comment>
<comment type="subcellular location">
    <subcellularLocation>
        <location evidence="8">Cytoplasm</location>
    </subcellularLocation>
</comment>
<dbReference type="PROSITE" id="PS51463">
    <property type="entry name" value="P_GLUCOSE_ISOMERASE_3"/>
    <property type="match status" value="1"/>
</dbReference>
<dbReference type="PANTHER" id="PTHR11469:SF1">
    <property type="entry name" value="GLUCOSE-6-PHOSPHATE ISOMERASE"/>
    <property type="match status" value="1"/>
</dbReference>
<comment type="caution">
    <text evidence="10">The sequence shown here is derived from an EMBL/GenBank/DDBJ whole genome shotgun (WGS) entry which is preliminary data.</text>
</comment>
<evidence type="ECO:0000256" key="5">
    <source>
        <dbReference type="ARBA" id="ARBA00023152"/>
    </source>
</evidence>
<keyword evidence="3 8" id="KW-0312">Gluconeogenesis</keyword>
<keyword evidence="6 8" id="KW-0413">Isomerase</keyword>
<evidence type="ECO:0000256" key="1">
    <source>
        <dbReference type="ARBA" id="ARBA00004926"/>
    </source>
</evidence>
<feature type="active site" evidence="8">
    <location>
        <position position="424"/>
    </location>
</feature>
<comment type="similarity">
    <text evidence="2 8 9">Belongs to the GPI family.</text>
</comment>
<dbReference type="FunFam" id="3.40.50.10490:FF:000015">
    <property type="entry name" value="Glucose-6-phosphate isomerase"/>
    <property type="match status" value="1"/>
</dbReference>
<dbReference type="PRINTS" id="PR00662">
    <property type="entry name" value="G6PISOMERASE"/>
</dbReference>
<dbReference type="InterPro" id="IPR035482">
    <property type="entry name" value="SIS_PGI_2"/>
</dbReference>
<dbReference type="GO" id="GO:0004347">
    <property type="term" value="F:glucose-6-phosphate isomerase activity"/>
    <property type="evidence" value="ECO:0007669"/>
    <property type="project" value="UniProtKB-UniRule"/>
</dbReference>
<dbReference type="RefSeq" id="WP_135624988.1">
    <property type="nucleotide sequence ID" value="NZ_RQGD01000046.1"/>
</dbReference>
<dbReference type="AlphaFoldDB" id="A0A4R9JX95"/>
<dbReference type="SUPFAM" id="SSF53697">
    <property type="entry name" value="SIS domain"/>
    <property type="match status" value="1"/>
</dbReference>
<dbReference type="InterPro" id="IPR035476">
    <property type="entry name" value="SIS_PGI_1"/>
</dbReference>
<dbReference type="GO" id="GO:0097367">
    <property type="term" value="F:carbohydrate derivative binding"/>
    <property type="evidence" value="ECO:0007669"/>
    <property type="project" value="InterPro"/>
</dbReference>
<dbReference type="InterPro" id="IPR001672">
    <property type="entry name" value="G6P_Isomerase"/>
</dbReference>
<dbReference type="CDD" id="cd05015">
    <property type="entry name" value="SIS_PGI_1"/>
    <property type="match status" value="1"/>
</dbReference>
<dbReference type="NCBIfam" id="NF010697">
    <property type="entry name" value="PRK14097.1"/>
    <property type="match status" value="1"/>
</dbReference>
<dbReference type="OrthoDB" id="140919at2"/>
<comment type="catalytic activity">
    <reaction evidence="7 8 9">
        <text>alpha-D-glucose 6-phosphate = beta-D-fructose 6-phosphate</text>
        <dbReference type="Rhea" id="RHEA:11816"/>
        <dbReference type="ChEBI" id="CHEBI:57634"/>
        <dbReference type="ChEBI" id="CHEBI:58225"/>
        <dbReference type="EC" id="5.3.1.9"/>
    </reaction>
</comment>
<accession>A0A4R9JX95</accession>
<evidence type="ECO:0000256" key="3">
    <source>
        <dbReference type="ARBA" id="ARBA00022432"/>
    </source>
</evidence>
<keyword evidence="4 8" id="KW-0963">Cytoplasm</keyword>
<dbReference type="PANTHER" id="PTHR11469">
    <property type="entry name" value="GLUCOSE-6-PHOSPHATE ISOMERASE"/>
    <property type="match status" value="1"/>
</dbReference>
<dbReference type="GO" id="GO:0006094">
    <property type="term" value="P:gluconeogenesis"/>
    <property type="evidence" value="ECO:0007669"/>
    <property type="project" value="UniProtKB-UniRule"/>
</dbReference>
<dbReference type="Proteomes" id="UP000297693">
    <property type="component" value="Unassembled WGS sequence"/>
</dbReference>
<reference evidence="10" key="1">
    <citation type="journal article" date="2019" name="PLoS Negl. Trop. Dis.">
        <title>Revisiting the worldwide diversity of Leptospira species in the environment.</title>
        <authorList>
            <person name="Vincent A.T."/>
            <person name="Schiettekatte O."/>
            <person name="Bourhy P."/>
            <person name="Veyrier F.J."/>
            <person name="Picardeau M."/>
        </authorList>
    </citation>
    <scope>NUCLEOTIDE SEQUENCE [LARGE SCALE GENOMIC DNA]</scope>
    <source>
        <strain evidence="10">201702476</strain>
    </source>
</reference>
<comment type="caution">
    <text evidence="8">Lacks conserved residue(s) required for the propagation of feature annotation.</text>
</comment>
<evidence type="ECO:0000313" key="10">
    <source>
        <dbReference type="EMBL" id="TGL56208.1"/>
    </source>
</evidence>
<evidence type="ECO:0000256" key="4">
    <source>
        <dbReference type="ARBA" id="ARBA00022490"/>
    </source>
</evidence>
<dbReference type="EMBL" id="RQGD01000046">
    <property type="protein sequence ID" value="TGL56208.1"/>
    <property type="molecule type" value="Genomic_DNA"/>
</dbReference>
<evidence type="ECO:0000256" key="2">
    <source>
        <dbReference type="ARBA" id="ARBA00006604"/>
    </source>
</evidence>
<comment type="function">
    <text evidence="8">Catalyzes the reversible isomerization of glucose-6-phosphate to fructose-6-phosphate.</text>
</comment>
<keyword evidence="5 8" id="KW-0324">Glycolysis</keyword>
<organism evidence="10 11">
    <name type="scientific">Leptospira ognonensis</name>
    <dbReference type="NCBI Taxonomy" id="2484945"/>
    <lineage>
        <taxon>Bacteria</taxon>
        <taxon>Pseudomonadati</taxon>
        <taxon>Spirochaetota</taxon>
        <taxon>Spirochaetia</taxon>
        <taxon>Leptospirales</taxon>
        <taxon>Leptospiraceae</taxon>
        <taxon>Leptospira</taxon>
    </lineage>
</organism>
<dbReference type="UniPathway" id="UPA00109">
    <property type="reaction ID" value="UER00181"/>
</dbReference>
<dbReference type="CDD" id="cd05016">
    <property type="entry name" value="SIS_PGI_2"/>
    <property type="match status" value="1"/>
</dbReference>
<gene>
    <name evidence="8" type="primary">pgi</name>
    <name evidence="10" type="ORF">EHQ58_16335</name>
</gene>
<dbReference type="InterPro" id="IPR018189">
    <property type="entry name" value="Phosphoglucose_isomerase_CS"/>
</dbReference>
<dbReference type="GO" id="GO:0006096">
    <property type="term" value="P:glycolytic process"/>
    <property type="evidence" value="ECO:0007669"/>
    <property type="project" value="UniProtKB-UniRule"/>
</dbReference>
<evidence type="ECO:0000256" key="6">
    <source>
        <dbReference type="ARBA" id="ARBA00023235"/>
    </source>
</evidence>
<feature type="active site" description="Proton donor" evidence="8">
    <location>
        <position position="289"/>
    </location>
</feature>
<dbReference type="InterPro" id="IPR046348">
    <property type="entry name" value="SIS_dom_sf"/>
</dbReference>
<dbReference type="Gene3D" id="3.40.50.10490">
    <property type="entry name" value="Glucose-6-phosphate isomerase like protein, domain 1"/>
    <property type="match status" value="2"/>
</dbReference>